<dbReference type="RefSeq" id="XP_029223084.1">
    <property type="nucleotide sequence ID" value="XM_029376783.1"/>
</dbReference>
<evidence type="ECO:0000313" key="3">
    <source>
        <dbReference type="Proteomes" id="UP000284403"/>
    </source>
</evidence>
<organism evidence="2 3">
    <name type="scientific">Trypanosoma conorhini</name>
    <dbReference type="NCBI Taxonomy" id="83891"/>
    <lineage>
        <taxon>Eukaryota</taxon>
        <taxon>Discoba</taxon>
        <taxon>Euglenozoa</taxon>
        <taxon>Kinetoplastea</taxon>
        <taxon>Metakinetoplastina</taxon>
        <taxon>Trypanosomatida</taxon>
        <taxon>Trypanosomatidae</taxon>
        <taxon>Trypanosoma</taxon>
    </lineage>
</organism>
<proteinExistence type="predicted"/>
<sequence length="129" mass="13883">MSHLKPLRTTSAERLRVCGTLSSSKALVSNRRVLGDVTKRPPEAPSGQATPPPFPVNPTPQQSRQISGERRRQMTTPGAVLDPHALRHWPARQGKPAPREWPSQGATQQRQTSRRRGSPSARGGGGAGG</sequence>
<dbReference type="GeneID" id="40323600"/>
<feature type="compositionally biased region" description="Basic and acidic residues" evidence="1">
    <location>
        <begin position="33"/>
        <end position="42"/>
    </location>
</feature>
<keyword evidence="3" id="KW-1185">Reference proteome</keyword>
<reference evidence="2 3" key="1">
    <citation type="journal article" date="2018" name="BMC Genomics">
        <title>Genomic comparison of Trypanosoma conorhini and Trypanosoma rangeli to Trypanosoma cruzi strains of high and low virulence.</title>
        <authorList>
            <person name="Bradwell K.R."/>
            <person name="Koparde V.N."/>
            <person name="Matveyev A.V."/>
            <person name="Serrano M.G."/>
            <person name="Alves J.M."/>
            <person name="Parikh H."/>
            <person name="Huang B."/>
            <person name="Lee V."/>
            <person name="Espinosa-Alvarez O."/>
            <person name="Ortiz P.A."/>
            <person name="Costa-Martins A.G."/>
            <person name="Teixeira M.M."/>
            <person name="Buck G.A."/>
        </authorList>
    </citation>
    <scope>NUCLEOTIDE SEQUENCE [LARGE SCALE GENOMIC DNA]</scope>
    <source>
        <strain evidence="2 3">025E</strain>
    </source>
</reference>
<feature type="region of interest" description="Disordered" evidence="1">
    <location>
        <begin position="27"/>
        <end position="129"/>
    </location>
</feature>
<protein>
    <submittedName>
        <fullName evidence="2">Uncharacterized protein</fullName>
    </submittedName>
</protein>
<dbReference type="EMBL" id="MKKU01001418">
    <property type="protein sequence ID" value="RNE95523.1"/>
    <property type="molecule type" value="Genomic_DNA"/>
</dbReference>
<dbReference type="AlphaFoldDB" id="A0A422MQQ1"/>
<comment type="caution">
    <text evidence="2">The sequence shown here is derived from an EMBL/GenBank/DDBJ whole genome shotgun (WGS) entry which is preliminary data.</text>
</comment>
<dbReference type="Proteomes" id="UP000284403">
    <property type="component" value="Unassembled WGS sequence"/>
</dbReference>
<name>A0A422MQQ1_9TRYP</name>
<evidence type="ECO:0000256" key="1">
    <source>
        <dbReference type="SAM" id="MobiDB-lite"/>
    </source>
</evidence>
<evidence type="ECO:0000313" key="2">
    <source>
        <dbReference type="EMBL" id="RNE95523.1"/>
    </source>
</evidence>
<accession>A0A422MQQ1</accession>
<gene>
    <name evidence="2" type="ORF">Tco025E_09989</name>
</gene>